<sequence>MAYIQGFLLAVPAENKAAYRQMAEDSWAIFQRHGCLAMRECWGVDTPEGKETSFPMAVKRKDGEVVVFAWLEWPDRATCDRAAEAMQTEPMMQDMPEMPFDGMRMMWGGFEELVRRGGA</sequence>
<reference evidence="1 2" key="1">
    <citation type="submission" date="2017-01" db="EMBL/GenBank/DDBJ databases">
        <authorList>
            <person name="Mah S.A."/>
            <person name="Swanson W.J."/>
            <person name="Moy G.W."/>
            <person name="Vacquier V.D."/>
        </authorList>
    </citation>
    <scope>NUCLEOTIDE SEQUENCE [LARGE SCALE GENOMIC DNA]</scope>
    <source>
        <strain evidence="1 2">DSM 21219</strain>
    </source>
</reference>
<accession>A0A1R3X798</accession>
<dbReference type="AlphaFoldDB" id="A0A1R3X798"/>
<evidence type="ECO:0000313" key="2">
    <source>
        <dbReference type="Proteomes" id="UP000192455"/>
    </source>
</evidence>
<organism evidence="1 2">
    <name type="scientific">Pontibaca methylaminivorans</name>
    <dbReference type="NCBI Taxonomy" id="515897"/>
    <lineage>
        <taxon>Bacteria</taxon>
        <taxon>Pseudomonadati</taxon>
        <taxon>Pseudomonadota</taxon>
        <taxon>Alphaproteobacteria</taxon>
        <taxon>Rhodobacterales</taxon>
        <taxon>Roseobacteraceae</taxon>
        <taxon>Pontibaca</taxon>
    </lineage>
</organism>
<proteinExistence type="predicted"/>
<dbReference type="RefSeq" id="WP_076650284.1">
    <property type="nucleotide sequence ID" value="NZ_FTPS01000002.1"/>
</dbReference>
<dbReference type="EMBL" id="FTPS01000002">
    <property type="protein sequence ID" value="SIT86775.1"/>
    <property type="molecule type" value="Genomic_DNA"/>
</dbReference>
<dbReference type="OrthoDB" id="9792392at2"/>
<dbReference type="PIRSF" id="PIRSF007028">
    <property type="entry name" value="UCP007028"/>
    <property type="match status" value="1"/>
</dbReference>
<dbReference type="STRING" id="515897.SAMN05421849_2413"/>
<evidence type="ECO:0000313" key="1">
    <source>
        <dbReference type="EMBL" id="SIT86775.1"/>
    </source>
</evidence>
<dbReference type="Pfam" id="PF07237">
    <property type="entry name" value="DUF1428"/>
    <property type="match status" value="1"/>
</dbReference>
<dbReference type="SUPFAM" id="SSF54909">
    <property type="entry name" value="Dimeric alpha+beta barrel"/>
    <property type="match status" value="1"/>
</dbReference>
<dbReference type="InterPro" id="IPR009874">
    <property type="entry name" value="DUF1428"/>
</dbReference>
<dbReference type="InterPro" id="IPR011008">
    <property type="entry name" value="Dimeric_a/b-barrel"/>
</dbReference>
<gene>
    <name evidence="1" type="ORF">SAMN05421849_2413</name>
</gene>
<protein>
    <submittedName>
        <fullName evidence="1">Uncharacterized conserved protein YbaA, DUF1428 family</fullName>
    </submittedName>
</protein>
<dbReference type="Gene3D" id="3.30.70.100">
    <property type="match status" value="1"/>
</dbReference>
<dbReference type="Proteomes" id="UP000192455">
    <property type="component" value="Unassembled WGS sequence"/>
</dbReference>
<name>A0A1R3X798_9RHOB</name>
<keyword evidence="2" id="KW-1185">Reference proteome</keyword>